<protein>
    <submittedName>
        <fullName evidence="1">XRE family transcriptional regulator</fullName>
    </submittedName>
</protein>
<dbReference type="RefSeq" id="WP_127978922.1">
    <property type="nucleotide sequence ID" value="NZ_JARPWJ010000048.1"/>
</dbReference>
<dbReference type="SMART" id="SM00530">
    <property type="entry name" value="HTH_XRE"/>
    <property type="match status" value="1"/>
</dbReference>
<evidence type="ECO:0000313" key="1">
    <source>
        <dbReference type="EMBL" id="RVU95057.1"/>
    </source>
</evidence>
<dbReference type="InterPro" id="IPR010982">
    <property type="entry name" value="Lambda_DNA-bd_dom_sf"/>
</dbReference>
<accession>A0A437UN57</accession>
<dbReference type="SUPFAM" id="SSF47413">
    <property type="entry name" value="lambda repressor-like DNA-binding domains"/>
    <property type="match status" value="1"/>
</dbReference>
<reference evidence="1 2" key="1">
    <citation type="submission" date="2018-12" db="EMBL/GenBank/DDBJ databases">
        <title>A novel vanA-carrying plasmid in a clinical isolate of Enterococcus avium.</title>
        <authorList>
            <person name="Bernasconi O.J."/>
            <person name="Luzzaro F."/>
            <person name="Endimiani A."/>
        </authorList>
    </citation>
    <scope>NUCLEOTIDE SEQUENCE [LARGE SCALE GENOMIC DNA]</scope>
    <source>
        <strain evidence="1 2">LC0559/18</strain>
    </source>
</reference>
<dbReference type="InterPro" id="IPR001387">
    <property type="entry name" value="Cro/C1-type_HTH"/>
</dbReference>
<dbReference type="PROSITE" id="PS50943">
    <property type="entry name" value="HTH_CROC1"/>
    <property type="match status" value="1"/>
</dbReference>
<dbReference type="EMBL" id="RYZS01000001">
    <property type="protein sequence ID" value="RVU95057.1"/>
    <property type="molecule type" value="Genomic_DNA"/>
</dbReference>
<dbReference type="CDD" id="cd00093">
    <property type="entry name" value="HTH_XRE"/>
    <property type="match status" value="1"/>
</dbReference>
<comment type="caution">
    <text evidence="1">The sequence shown here is derived from an EMBL/GenBank/DDBJ whole genome shotgun (WGS) entry which is preliminary data.</text>
</comment>
<evidence type="ECO:0000313" key="2">
    <source>
        <dbReference type="Proteomes" id="UP000288388"/>
    </source>
</evidence>
<dbReference type="Proteomes" id="UP000288388">
    <property type="component" value="Unassembled WGS sequence"/>
</dbReference>
<dbReference type="GO" id="GO:0003677">
    <property type="term" value="F:DNA binding"/>
    <property type="evidence" value="ECO:0007669"/>
    <property type="project" value="InterPro"/>
</dbReference>
<sequence>MKEEGCLADYRKRAGLTQVQLAKQLGVSQQTLSSYERAVTTPKPYQMQRLEEILGVSKEVLFHDEFHKEGGNKNVL</sequence>
<organism evidence="1 2">
    <name type="scientific">Enterococcus avium</name>
    <name type="common">Streptococcus avium</name>
    <dbReference type="NCBI Taxonomy" id="33945"/>
    <lineage>
        <taxon>Bacteria</taxon>
        <taxon>Bacillati</taxon>
        <taxon>Bacillota</taxon>
        <taxon>Bacilli</taxon>
        <taxon>Lactobacillales</taxon>
        <taxon>Enterococcaceae</taxon>
        <taxon>Enterococcus</taxon>
    </lineage>
</organism>
<dbReference type="AlphaFoldDB" id="A0A437UN57"/>
<name>A0A437UN57_ENTAV</name>
<gene>
    <name evidence="1" type="ORF">EK398_09400</name>
</gene>
<dbReference type="Gene3D" id="1.10.260.40">
    <property type="entry name" value="lambda repressor-like DNA-binding domains"/>
    <property type="match status" value="1"/>
</dbReference>
<proteinExistence type="predicted"/>
<dbReference type="Pfam" id="PF01381">
    <property type="entry name" value="HTH_3"/>
    <property type="match status" value="1"/>
</dbReference>